<dbReference type="GO" id="GO:0003755">
    <property type="term" value="F:peptidyl-prolyl cis-trans isomerase activity"/>
    <property type="evidence" value="ECO:0007669"/>
    <property type="project" value="UniProtKB-KW"/>
</dbReference>
<dbReference type="SUPFAM" id="SSF54534">
    <property type="entry name" value="FKBP-like"/>
    <property type="match status" value="1"/>
</dbReference>
<dbReference type="InterPro" id="IPR027304">
    <property type="entry name" value="Trigger_fact/SurA_dom_sf"/>
</dbReference>
<feature type="domain" description="PpiC" evidence="2">
    <location>
        <begin position="168"/>
        <end position="259"/>
    </location>
</feature>
<accession>A0A3E2BN89</accession>
<dbReference type="EMBL" id="QUAH01000004">
    <property type="protein sequence ID" value="RFT16174.1"/>
    <property type="molecule type" value="Genomic_DNA"/>
</dbReference>
<dbReference type="Gene3D" id="3.10.50.40">
    <property type="match status" value="1"/>
</dbReference>
<dbReference type="SUPFAM" id="SSF109998">
    <property type="entry name" value="Triger factor/SurA peptide-binding domain-like"/>
    <property type="match status" value="1"/>
</dbReference>
<name>A0A3E2BN89_9BACT</name>
<dbReference type="Pfam" id="PF13145">
    <property type="entry name" value="Rotamase_2"/>
    <property type="match status" value="1"/>
</dbReference>
<dbReference type="InterPro" id="IPR000297">
    <property type="entry name" value="PPIase_PpiC"/>
</dbReference>
<dbReference type="AlphaFoldDB" id="A0A3E2BN89"/>
<protein>
    <submittedName>
        <fullName evidence="3">Peptidyl-prolyl cis-trans isomerase PpiD</fullName>
    </submittedName>
</protein>
<dbReference type="PANTHER" id="PTHR47245">
    <property type="entry name" value="PEPTIDYLPROLYL ISOMERASE"/>
    <property type="match status" value="1"/>
</dbReference>
<sequence>MKKAVLAILLLVLVGAVLYFGYHYFQGKKGAEEANNRGEKVVFRVEEKSYTLADFENYVKILNPDRQELPGEALSQLFDQFIEDKLILYSAMKQGLELTAEEKEAFLRRMTRDYPAEEGLAEKLAADRGLEESLLVEKYKHEKIKEVVVTEDEIKKYYEENKKDFLAPERVRVSQILVGSSEQAIKLREKLQGASEEEFRQAAREFSKAPDAYKGGVMGVFRPGELPADMEKVIFSLEEGRLSTVFQSAYGYHIFRLDRRYSPSLLSLEEAYSRIRNLLLERKVKNIVSREVEELKATYHWEVYPANLPFKYEGN</sequence>
<reference evidence="3 4" key="1">
    <citation type="submission" date="2018-08" db="EMBL/GenBank/DDBJ databases">
        <title>Genome analysis of the thermophilic bacterium of the candidate phylum Aminicenantes from deep subsurface aquifer revealed its physiology and ecological role.</title>
        <authorList>
            <person name="Kadnikov V.V."/>
            <person name="Mardanov A.V."/>
            <person name="Beletsky A.V."/>
            <person name="Karnachuk O.V."/>
            <person name="Ravin N.V."/>
        </authorList>
    </citation>
    <scope>NUCLEOTIDE SEQUENCE [LARGE SCALE GENOMIC DNA]</scope>
    <source>
        <strain evidence="3">BY38</strain>
    </source>
</reference>
<dbReference type="InterPro" id="IPR050245">
    <property type="entry name" value="PrsA_foldase"/>
</dbReference>
<comment type="caution">
    <text evidence="3">The sequence shown here is derived from an EMBL/GenBank/DDBJ whole genome shotgun (WGS) entry which is preliminary data.</text>
</comment>
<evidence type="ECO:0000313" key="3">
    <source>
        <dbReference type="EMBL" id="RFT16174.1"/>
    </source>
</evidence>
<proteinExistence type="predicted"/>
<gene>
    <name evidence="3" type="ORF">OP8BY_1778</name>
</gene>
<evidence type="ECO:0000256" key="1">
    <source>
        <dbReference type="PROSITE-ProRule" id="PRU00278"/>
    </source>
</evidence>
<dbReference type="PROSITE" id="PS50198">
    <property type="entry name" value="PPIC_PPIASE_2"/>
    <property type="match status" value="1"/>
</dbReference>
<dbReference type="InterPro" id="IPR046357">
    <property type="entry name" value="PPIase_dom_sf"/>
</dbReference>
<evidence type="ECO:0000259" key="2">
    <source>
        <dbReference type="PROSITE" id="PS50198"/>
    </source>
</evidence>
<organism evidence="3 4">
    <name type="scientific">Candidatus Saccharicenans subterraneus</name>
    <dbReference type="NCBI Taxonomy" id="2508984"/>
    <lineage>
        <taxon>Bacteria</taxon>
        <taxon>Candidatus Aminicenantota</taxon>
        <taxon>Candidatus Aminicenantia</taxon>
        <taxon>Candidatus Aminicenantales</taxon>
        <taxon>Candidatus Saccharicenantaceae</taxon>
        <taxon>Candidatus Saccharicenans</taxon>
    </lineage>
</organism>
<dbReference type="PANTHER" id="PTHR47245:SF2">
    <property type="entry name" value="PEPTIDYL-PROLYL CIS-TRANS ISOMERASE HP_0175-RELATED"/>
    <property type="match status" value="1"/>
</dbReference>
<dbReference type="Gene3D" id="1.10.4030.10">
    <property type="entry name" value="Porin chaperone SurA, peptide-binding domain"/>
    <property type="match status" value="1"/>
</dbReference>
<evidence type="ECO:0000313" key="4">
    <source>
        <dbReference type="Proteomes" id="UP000257323"/>
    </source>
</evidence>
<keyword evidence="1 3" id="KW-0413">Isomerase</keyword>
<keyword evidence="1" id="KW-0697">Rotamase</keyword>
<dbReference type="Proteomes" id="UP000257323">
    <property type="component" value="Unassembled WGS sequence"/>
</dbReference>